<evidence type="ECO:0000313" key="4">
    <source>
        <dbReference type="EMBL" id="MDC0682169.1"/>
    </source>
</evidence>
<dbReference type="RefSeq" id="WP_272099805.1">
    <property type="nucleotide sequence ID" value="NZ_JAQNDK010000003.1"/>
</dbReference>
<feature type="compositionally biased region" description="Pro residues" evidence="2">
    <location>
        <begin position="252"/>
        <end position="264"/>
    </location>
</feature>
<evidence type="ECO:0000256" key="3">
    <source>
        <dbReference type="SAM" id="SignalP"/>
    </source>
</evidence>
<feature type="signal peptide" evidence="3">
    <location>
        <begin position="1"/>
        <end position="21"/>
    </location>
</feature>
<accession>A0ABT5C8U9</accession>
<feature type="region of interest" description="Disordered" evidence="2">
    <location>
        <begin position="518"/>
        <end position="539"/>
    </location>
</feature>
<evidence type="ECO:0000313" key="5">
    <source>
        <dbReference type="Proteomes" id="UP001217485"/>
    </source>
</evidence>
<dbReference type="PANTHER" id="PTHR31005">
    <property type="entry name" value="DUF4139 DOMAIN-CONTAINING PROTEIN"/>
    <property type="match status" value="1"/>
</dbReference>
<keyword evidence="1" id="KW-0175">Coiled coil</keyword>
<comment type="caution">
    <text evidence="4">The sequence shown here is derived from an EMBL/GenBank/DDBJ whole genome shotgun (WGS) entry which is preliminary data.</text>
</comment>
<evidence type="ECO:0000256" key="2">
    <source>
        <dbReference type="SAM" id="MobiDB-lite"/>
    </source>
</evidence>
<reference evidence="4 5" key="1">
    <citation type="submission" date="2023-01" db="EMBL/GenBank/DDBJ databases">
        <title>Minimal conservation of predation-associated metabolite biosynthetic gene clusters underscores biosynthetic potential of Myxococcota including descriptions for ten novel species: Archangium lansinium sp. nov., Myxococcus landrumus sp. nov., Nannocystis bai.</title>
        <authorList>
            <person name="Ahearne A."/>
            <person name="Stevens C."/>
            <person name="Dowd S."/>
        </authorList>
    </citation>
    <scope>NUCLEOTIDE SEQUENCE [LARGE SCALE GENOMIC DNA]</scope>
    <source>
        <strain evidence="4 5">WIWO2</strain>
    </source>
</reference>
<dbReference type="Proteomes" id="UP001217485">
    <property type="component" value="Unassembled WGS sequence"/>
</dbReference>
<keyword evidence="3" id="KW-0732">Signal</keyword>
<dbReference type="InterPro" id="IPR011935">
    <property type="entry name" value="CHP02231"/>
</dbReference>
<dbReference type="PROSITE" id="PS51257">
    <property type="entry name" value="PROKAR_LIPOPROTEIN"/>
    <property type="match status" value="1"/>
</dbReference>
<feature type="chain" id="PRO_5047294833" description="DUF4139 domain-containing protein" evidence="3">
    <location>
        <begin position="22"/>
        <end position="697"/>
    </location>
</feature>
<feature type="compositionally biased region" description="Pro residues" evidence="2">
    <location>
        <begin position="337"/>
        <end position="347"/>
    </location>
</feature>
<feature type="compositionally biased region" description="Acidic residues" evidence="2">
    <location>
        <begin position="94"/>
        <end position="109"/>
    </location>
</feature>
<dbReference type="PANTHER" id="PTHR31005:SF8">
    <property type="entry name" value="DUF4139 DOMAIN-CONTAINING PROTEIN"/>
    <property type="match status" value="1"/>
</dbReference>
<evidence type="ECO:0008006" key="6">
    <source>
        <dbReference type="Google" id="ProtNLM"/>
    </source>
</evidence>
<feature type="region of interest" description="Disordered" evidence="2">
    <location>
        <begin position="244"/>
        <end position="272"/>
    </location>
</feature>
<feature type="region of interest" description="Disordered" evidence="2">
    <location>
        <begin position="284"/>
        <end position="347"/>
    </location>
</feature>
<sequence length="697" mass="74724">MRRYDVARAGSGLLLALTLLAGCARGPDVDASGLALRRVVIYRNGVAYFERRGLIDADQVTFRVRKEKVGDFLATLAVIEAGGSSVRSASFPVEVDDGSGEDEAPDELGPDVTPTPPPKAKGAAAGEKKRDDEHEKVKLTLDGREHDLVVGYVAETPVWRPSYRLVMGAGGAQGAAPRVDAKQAHLQAWGIVQNLSGEDWKGVKLSLVAGAPLAFQATLDQAAIPPRPVVSDQGEVIASVPTSETTLATEAAPPPPPPVAPAPAAPGDDGEGYAFADEAELEMEKGGGKLRSARRSTVATVPAAKPMPRLADREDARVGGQHAGPQLKRSAPAAAQAPPPMAMNPSPPRNMSALAAVAMEAGTTRYDIPFPVDIPDKSATMVLLLARQVPGESIFLFAPDGGVPASSSHPFRVARFTNDTKGLLERGPIAVFENGAFLGQGMVEPLPPGATTTVPFALERGLAVDTTREESAEGARIAKIEAGALEIERDWVTHTKYAVRNGGDLAARTLVKHPRLHGTRLHAPPKGTEDNVGTGSALVPVDVPRRGTAVLDVDERRLFRQQIDWLDQLADDAVQGYLKDPRADAAVAKQLGQAWDIRGKLRPAIDERDRILAEQQRLEQQSHELRQNLRAIEKNKTADELRRDLTDRLAKASARLDEITKRVIVLEMQINEQQIRFRDLTNEIKLLAPLAPVRAAP</sequence>
<proteinExistence type="predicted"/>
<name>A0ABT5C8U9_9BACT</name>
<protein>
    <recommendedName>
        <fullName evidence="6">DUF4139 domain-containing protein</fullName>
    </recommendedName>
</protein>
<organism evidence="4 5">
    <name type="scientific">Sorangium atrum</name>
    <dbReference type="NCBI Taxonomy" id="2995308"/>
    <lineage>
        <taxon>Bacteria</taxon>
        <taxon>Pseudomonadati</taxon>
        <taxon>Myxococcota</taxon>
        <taxon>Polyangia</taxon>
        <taxon>Polyangiales</taxon>
        <taxon>Polyangiaceae</taxon>
        <taxon>Sorangium</taxon>
    </lineage>
</organism>
<evidence type="ECO:0000256" key="1">
    <source>
        <dbReference type="SAM" id="Coils"/>
    </source>
</evidence>
<gene>
    <name evidence="4" type="ORF">POL72_30825</name>
</gene>
<dbReference type="EMBL" id="JAQNDK010000003">
    <property type="protein sequence ID" value="MDC0682169.1"/>
    <property type="molecule type" value="Genomic_DNA"/>
</dbReference>
<keyword evidence="5" id="KW-1185">Reference proteome</keyword>
<feature type="region of interest" description="Disordered" evidence="2">
    <location>
        <begin position="90"/>
        <end position="134"/>
    </location>
</feature>
<feature type="coiled-coil region" evidence="1">
    <location>
        <begin position="608"/>
        <end position="676"/>
    </location>
</feature>